<dbReference type="PANTHER" id="PTHR10241:SF25">
    <property type="entry name" value="TOMOSYN, ISOFORM C"/>
    <property type="match status" value="1"/>
</dbReference>
<feature type="compositionally biased region" description="Basic and acidic residues" evidence="13">
    <location>
        <begin position="18"/>
        <end position="31"/>
    </location>
</feature>
<comment type="similarity">
    <text evidence="3">Belongs to the WD repeat L(2)GL family.</text>
</comment>
<dbReference type="Gene3D" id="1.20.5.110">
    <property type="match status" value="1"/>
</dbReference>
<dbReference type="STRING" id="7375.A0A0L0BUG6"/>
<dbReference type="GO" id="GO:0015031">
    <property type="term" value="P:protein transport"/>
    <property type="evidence" value="ECO:0007669"/>
    <property type="project" value="UniProtKB-KW"/>
</dbReference>
<dbReference type="GO" id="GO:0006887">
    <property type="term" value="P:exocytosis"/>
    <property type="evidence" value="ECO:0007669"/>
    <property type="project" value="TreeGrafter"/>
</dbReference>
<organism evidence="15 16">
    <name type="scientific">Lucilia cuprina</name>
    <name type="common">Green bottle fly</name>
    <name type="synonym">Australian sheep blowfly</name>
    <dbReference type="NCBI Taxonomy" id="7375"/>
    <lineage>
        <taxon>Eukaryota</taxon>
        <taxon>Metazoa</taxon>
        <taxon>Ecdysozoa</taxon>
        <taxon>Arthropoda</taxon>
        <taxon>Hexapoda</taxon>
        <taxon>Insecta</taxon>
        <taxon>Pterygota</taxon>
        <taxon>Neoptera</taxon>
        <taxon>Endopterygota</taxon>
        <taxon>Diptera</taxon>
        <taxon>Brachycera</taxon>
        <taxon>Muscomorpha</taxon>
        <taxon>Oestroidea</taxon>
        <taxon>Calliphoridae</taxon>
        <taxon>Luciliinae</taxon>
        <taxon>Lucilia</taxon>
    </lineage>
</organism>
<evidence type="ECO:0000256" key="1">
    <source>
        <dbReference type="ARBA" id="ARBA00004202"/>
    </source>
</evidence>
<keyword evidence="10 12" id="KW-0175">Coiled coil</keyword>
<evidence type="ECO:0000256" key="5">
    <source>
        <dbReference type="ARBA" id="ARBA00022475"/>
    </source>
</evidence>
<dbReference type="PROSITE" id="PS50892">
    <property type="entry name" value="V_SNARE"/>
    <property type="match status" value="1"/>
</dbReference>
<dbReference type="SUPFAM" id="SSF58038">
    <property type="entry name" value="SNARE fusion complex"/>
    <property type="match status" value="1"/>
</dbReference>
<dbReference type="InterPro" id="IPR036322">
    <property type="entry name" value="WD40_repeat_dom_sf"/>
</dbReference>
<evidence type="ECO:0000256" key="11">
    <source>
        <dbReference type="ARBA" id="ARBA00023136"/>
    </source>
</evidence>
<dbReference type="Proteomes" id="UP000037069">
    <property type="component" value="Unassembled WGS sequence"/>
</dbReference>
<dbReference type="OrthoDB" id="19944at2759"/>
<dbReference type="GO" id="GO:0006893">
    <property type="term" value="P:Golgi to plasma membrane transport"/>
    <property type="evidence" value="ECO:0007669"/>
    <property type="project" value="TreeGrafter"/>
</dbReference>
<dbReference type="SUPFAM" id="SSF50978">
    <property type="entry name" value="WD40 repeat-like"/>
    <property type="match status" value="1"/>
</dbReference>
<dbReference type="GO" id="GO:0045159">
    <property type="term" value="F:myosin II binding"/>
    <property type="evidence" value="ECO:0007669"/>
    <property type="project" value="TreeGrafter"/>
</dbReference>
<reference evidence="15 16" key="1">
    <citation type="journal article" date="2015" name="Nat. Commun.">
        <title>Lucilia cuprina genome unlocks parasitic fly biology to underpin future interventions.</title>
        <authorList>
            <person name="Anstead C.A."/>
            <person name="Korhonen P.K."/>
            <person name="Young N.D."/>
            <person name="Hall R.S."/>
            <person name="Jex A.R."/>
            <person name="Murali S.C."/>
            <person name="Hughes D.S."/>
            <person name="Lee S.F."/>
            <person name="Perry T."/>
            <person name="Stroehlein A.J."/>
            <person name="Ansell B.R."/>
            <person name="Breugelmans B."/>
            <person name="Hofmann A."/>
            <person name="Qu J."/>
            <person name="Dugan S."/>
            <person name="Lee S.L."/>
            <person name="Chao H."/>
            <person name="Dinh H."/>
            <person name="Han Y."/>
            <person name="Doddapaneni H.V."/>
            <person name="Worley K.C."/>
            <person name="Muzny D.M."/>
            <person name="Ioannidis P."/>
            <person name="Waterhouse R.M."/>
            <person name="Zdobnov E.M."/>
            <person name="James P.J."/>
            <person name="Bagnall N.H."/>
            <person name="Kotze A.C."/>
            <person name="Gibbs R.A."/>
            <person name="Richards S."/>
            <person name="Batterham P."/>
            <person name="Gasser R.B."/>
        </authorList>
    </citation>
    <scope>NUCLEOTIDE SEQUENCE [LARGE SCALE GENOMIC DNA]</scope>
    <source>
        <strain evidence="15 16">LS</strain>
        <tissue evidence="15">Full body</tissue>
    </source>
</reference>
<evidence type="ECO:0000256" key="8">
    <source>
        <dbReference type="ARBA" id="ARBA00022737"/>
    </source>
</evidence>
<protein>
    <recommendedName>
        <fullName evidence="14">V-SNARE coiled-coil homology domain-containing protein</fullName>
    </recommendedName>
</protein>
<keyword evidence="4" id="KW-0813">Transport</keyword>
<feature type="region of interest" description="Disordered" evidence="13">
    <location>
        <begin position="18"/>
        <end position="70"/>
    </location>
</feature>
<dbReference type="FunFam" id="1.20.5.110:FF:000001">
    <property type="entry name" value="syntaxin-binding protein 5 isoform X1"/>
    <property type="match status" value="1"/>
</dbReference>
<keyword evidence="9" id="KW-0653">Protein transport</keyword>
<evidence type="ECO:0000313" key="15">
    <source>
        <dbReference type="EMBL" id="KNC23671.1"/>
    </source>
</evidence>
<evidence type="ECO:0000256" key="12">
    <source>
        <dbReference type="PROSITE-ProRule" id="PRU00290"/>
    </source>
</evidence>
<sequence length="392" mass="43659">MSFLDAFGTIIPFSYEPWRDDSRDAKKDRTPTKSSSRTSPTFTPTTANTISNTTGGNVSTSASSSGISGSVSTGLDTIADRQYVIIASEKQTKVYDIANQCCINRIQLSEMDYAVKAATITMKGGTCLATYLSNGHLMVHSLPSLKMLLDTEFLPIMNLSFQTKCKQGIVDPMLSIWGQQIIVHEDITQISKIFCFSNKGHGLYMASPTEIQKFTISSEFCHTVVEAHMIEDWVSNSMTAVEVVNEDREDTVPHLVSYCLTYTENSQFILEMMGNLYTVQEMPEQPKESFFKGLFGGGAKNLDREELFGEQSGKANRSIAKHIPGPTLDQLNQRASTAASEISRAHLLAMERGEKLNLLEERAERMANQAQDFSGTAHNLMLKYKDKKWYQL</sequence>
<comment type="caution">
    <text evidence="15">The sequence shown here is derived from an EMBL/GenBank/DDBJ whole genome shotgun (WGS) entry which is preliminary data.</text>
</comment>
<dbReference type="GO" id="GO:0019905">
    <property type="term" value="F:syntaxin binding"/>
    <property type="evidence" value="ECO:0007669"/>
    <property type="project" value="TreeGrafter"/>
</dbReference>
<name>A0A0L0BUG6_LUCCU</name>
<keyword evidence="16" id="KW-1185">Reference proteome</keyword>
<dbReference type="CDD" id="cd15873">
    <property type="entry name" value="R-SNARE_STXBP5_6"/>
    <property type="match status" value="1"/>
</dbReference>
<evidence type="ECO:0000256" key="13">
    <source>
        <dbReference type="SAM" id="MobiDB-lite"/>
    </source>
</evidence>
<proteinExistence type="inferred from homology"/>
<accession>A0A0L0BUG6</accession>
<gene>
    <name evidence="15" type="ORF">FF38_01403</name>
</gene>
<dbReference type="PANTHER" id="PTHR10241">
    <property type="entry name" value="LETHAL 2 GIANT LARVAE PROTEIN"/>
    <property type="match status" value="1"/>
</dbReference>
<dbReference type="AlphaFoldDB" id="A0A0L0BUG6"/>
<dbReference type="InterPro" id="IPR042855">
    <property type="entry name" value="V_SNARE_CC"/>
</dbReference>
<dbReference type="EMBL" id="JRES01001314">
    <property type="protein sequence ID" value="KNC23671.1"/>
    <property type="molecule type" value="Genomic_DNA"/>
</dbReference>
<evidence type="ECO:0000256" key="2">
    <source>
        <dbReference type="ARBA" id="ARBA00004496"/>
    </source>
</evidence>
<keyword evidence="8" id="KW-0677">Repeat</keyword>
<evidence type="ECO:0000256" key="9">
    <source>
        <dbReference type="ARBA" id="ARBA00022927"/>
    </source>
</evidence>
<dbReference type="GO" id="GO:0005886">
    <property type="term" value="C:plasma membrane"/>
    <property type="evidence" value="ECO:0007669"/>
    <property type="project" value="UniProtKB-SubCell"/>
</dbReference>
<keyword evidence="6" id="KW-0963">Cytoplasm</keyword>
<evidence type="ECO:0000256" key="6">
    <source>
        <dbReference type="ARBA" id="ARBA00022490"/>
    </source>
</evidence>
<comment type="subcellular location">
    <subcellularLocation>
        <location evidence="1">Cell membrane</location>
        <topology evidence="1">Peripheral membrane protein</topology>
    </subcellularLocation>
    <subcellularLocation>
        <location evidence="2">Cytoplasm</location>
    </subcellularLocation>
</comment>
<evidence type="ECO:0000256" key="3">
    <source>
        <dbReference type="ARBA" id="ARBA00008070"/>
    </source>
</evidence>
<evidence type="ECO:0000256" key="7">
    <source>
        <dbReference type="ARBA" id="ARBA00022574"/>
    </source>
</evidence>
<feature type="domain" description="V-SNARE coiled-coil homology" evidence="14">
    <location>
        <begin position="327"/>
        <end position="387"/>
    </location>
</feature>
<keyword evidence="11" id="KW-0472">Membrane</keyword>
<dbReference type="GO" id="GO:0005096">
    <property type="term" value="F:GTPase activator activity"/>
    <property type="evidence" value="ECO:0007669"/>
    <property type="project" value="TreeGrafter"/>
</dbReference>
<keyword evidence="5" id="KW-1003">Cell membrane</keyword>
<evidence type="ECO:0000313" key="16">
    <source>
        <dbReference type="Proteomes" id="UP000037069"/>
    </source>
</evidence>
<evidence type="ECO:0000259" key="14">
    <source>
        <dbReference type="PROSITE" id="PS50892"/>
    </source>
</evidence>
<feature type="compositionally biased region" description="Low complexity" evidence="13">
    <location>
        <begin position="32"/>
        <end position="70"/>
    </location>
</feature>
<keyword evidence="7" id="KW-0853">WD repeat</keyword>
<evidence type="ECO:0000256" key="10">
    <source>
        <dbReference type="ARBA" id="ARBA00023054"/>
    </source>
</evidence>
<dbReference type="OMA" id="ICITTEK"/>
<dbReference type="GO" id="GO:0031201">
    <property type="term" value="C:SNARE complex"/>
    <property type="evidence" value="ECO:0007669"/>
    <property type="project" value="TreeGrafter"/>
</dbReference>
<evidence type="ECO:0000256" key="4">
    <source>
        <dbReference type="ARBA" id="ARBA00022448"/>
    </source>
</evidence>